<protein>
    <submittedName>
        <fullName evidence="1">Uncharacterized protein</fullName>
    </submittedName>
</protein>
<accession>A0A1G6YRP4</accession>
<gene>
    <name evidence="1" type="ORF">SAMN04487894_11652</name>
</gene>
<sequence length="73" mass="8216">MIRTAVEVFKTNVPGPPVAKVLTIKLKALLPSAKINFDLDDCDHILRVEARRTIDVALIRNCILYHGYEAELL</sequence>
<proteinExistence type="predicted"/>
<reference evidence="2" key="1">
    <citation type="submission" date="2016-10" db="EMBL/GenBank/DDBJ databases">
        <authorList>
            <person name="Varghese N."/>
            <person name="Submissions S."/>
        </authorList>
    </citation>
    <scope>NUCLEOTIDE SEQUENCE [LARGE SCALE GENOMIC DNA]</scope>
    <source>
        <strain evidence="2">DSM 25811 / CCM 8410 / LMG 26954 / E90</strain>
    </source>
</reference>
<dbReference type="EMBL" id="FMZO01000016">
    <property type="protein sequence ID" value="SDD92337.1"/>
    <property type="molecule type" value="Genomic_DNA"/>
</dbReference>
<dbReference type="AlphaFoldDB" id="A0A1G6YRP4"/>
<dbReference type="OrthoDB" id="1036397at2"/>
<dbReference type="Proteomes" id="UP000198757">
    <property type="component" value="Unassembled WGS sequence"/>
</dbReference>
<keyword evidence="2" id="KW-1185">Reference proteome</keyword>
<organism evidence="1 2">
    <name type="scientific">Niabella drilacis (strain DSM 25811 / CCM 8410 / CCUG 62505 / LMG 26954 / E90)</name>
    <dbReference type="NCBI Taxonomy" id="1285928"/>
    <lineage>
        <taxon>Bacteria</taxon>
        <taxon>Pseudomonadati</taxon>
        <taxon>Bacteroidota</taxon>
        <taxon>Chitinophagia</taxon>
        <taxon>Chitinophagales</taxon>
        <taxon>Chitinophagaceae</taxon>
        <taxon>Niabella</taxon>
    </lineage>
</organism>
<dbReference type="STRING" id="1285928.SAMN04487894_11652"/>
<name>A0A1G6YRP4_NIADE</name>
<evidence type="ECO:0000313" key="2">
    <source>
        <dbReference type="Proteomes" id="UP000198757"/>
    </source>
</evidence>
<evidence type="ECO:0000313" key="1">
    <source>
        <dbReference type="EMBL" id="SDD92337.1"/>
    </source>
</evidence>